<dbReference type="InterPro" id="IPR016169">
    <property type="entry name" value="FAD-bd_PCMH_sub2"/>
</dbReference>
<organism evidence="5 6">
    <name type="scientific">Salinithrix halophila</name>
    <dbReference type="NCBI Taxonomy" id="1485204"/>
    <lineage>
        <taxon>Bacteria</taxon>
        <taxon>Bacillati</taxon>
        <taxon>Bacillota</taxon>
        <taxon>Bacilli</taxon>
        <taxon>Bacillales</taxon>
        <taxon>Thermoactinomycetaceae</taxon>
        <taxon>Salinithrix</taxon>
    </lineage>
</organism>
<sequence length="453" mass="49111">MDKDGSSQALQNEMEVMGMLLTELETVFPGLSISGGGGPHPLGNCGDQVVVPETEDQIAKILRHADHRGWKVTITGGGSKRGFGGLRKRYDLELSLAAYKGVVEHRAGDMTVTARAGTTISELASYLSKEGQMLPVDPRWPGTATLGGVVAANDSGPKRLRYGGVRDFVLGIRVIRADGCIIRTGGKVVKNVAGYDMNKLFVGSMGTLGVMTELTVKLRPVPKEESLVIVLFRKGAEDEIQPWVRAIQSATLEPCILELLNPALAEKMTGSPRYGLAIAWEDRKEAVEAQEKWLRSHCPAGAHLAFYRRAEAKARWEEWSRLPPNGVDAERGSETVSVKVGTRNTDVAACVRFATGRADDEGLRVLAHGGAGHGITRVYADGPPSQVVGYLADLRTFAIGRGGYAVVDHMPFSMRKRFDAWGDRIAPLPLMEGIKHSFDPNRTLNDQRFVGGL</sequence>
<keyword evidence="2" id="KW-0274">FAD</keyword>
<reference evidence="6" key="1">
    <citation type="journal article" date="2019" name="Int. J. Syst. Evol. Microbiol.">
        <title>The Global Catalogue of Microorganisms (GCM) 10K type strain sequencing project: providing services to taxonomists for standard genome sequencing and annotation.</title>
        <authorList>
            <consortium name="The Broad Institute Genomics Platform"/>
            <consortium name="The Broad Institute Genome Sequencing Center for Infectious Disease"/>
            <person name="Wu L."/>
            <person name="Ma J."/>
        </authorList>
    </citation>
    <scope>NUCLEOTIDE SEQUENCE [LARGE SCALE GENOMIC DNA]</scope>
    <source>
        <strain evidence="6">IBRC-M 10813</strain>
    </source>
</reference>
<protein>
    <submittedName>
        <fullName evidence="5">FAD-binding oxidoreductase</fullName>
    </submittedName>
</protein>
<dbReference type="Gene3D" id="3.30.465.10">
    <property type="match status" value="1"/>
</dbReference>
<dbReference type="InterPro" id="IPR006094">
    <property type="entry name" value="Oxid_FAD_bind_N"/>
</dbReference>
<keyword evidence="1" id="KW-0285">Flavoprotein</keyword>
<feature type="domain" description="FAD-binding PCMH-type" evidence="4">
    <location>
        <begin position="42"/>
        <end position="221"/>
    </location>
</feature>
<evidence type="ECO:0000256" key="2">
    <source>
        <dbReference type="ARBA" id="ARBA00022827"/>
    </source>
</evidence>
<dbReference type="PANTHER" id="PTHR11748:SF103">
    <property type="entry name" value="GLYCOLATE OXIDASE SUBUNIT GLCE"/>
    <property type="match status" value="1"/>
</dbReference>
<keyword evidence="3" id="KW-0560">Oxidoreductase</keyword>
<dbReference type="InterPro" id="IPR016164">
    <property type="entry name" value="FAD-linked_Oxase-like_C"/>
</dbReference>
<comment type="caution">
    <text evidence="5">The sequence shown here is derived from an EMBL/GenBank/DDBJ whole genome shotgun (WGS) entry which is preliminary data.</text>
</comment>
<dbReference type="EMBL" id="JBHSAP010000007">
    <property type="protein sequence ID" value="MFC4076291.1"/>
    <property type="molecule type" value="Genomic_DNA"/>
</dbReference>
<evidence type="ECO:0000256" key="1">
    <source>
        <dbReference type="ARBA" id="ARBA00022630"/>
    </source>
</evidence>
<evidence type="ECO:0000259" key="4">
    <source>
        <dbReference type="PROSITE" id="PS51387"/>
    </source>
</evidence>
<evidence type="ECO:0000313" key="5">
    <source>
        <dbReference type="EMBL" id="MFC4076291.1"/>
    </source>
</evidence>
<evidence type="ECO:0000256" key="3">
    <source>
        <dbReference type="ARBA" id="ARBA00023002"/>
    </source>
</evidence>
<dbReference type="RefSeq" id="WP_380703004.1">
    <property type="nucleotide sequence ID" value="NZ_JBHSAP010000007.1"/>
</dbReference>
<name>A0ABV8JBZ2_9BACL</name>
<evidence type="ECO:0000313" key="6">
    <source>
        <dbReference type="Proteomes" id="UP001595843"/>
    </source>
</evidence>
<dbReference type="Pfam" id="PF01565">
    <property type="entry name" value="FAD_binding_4"/>
    <property type="match status" value="1"/>
</dbReference>
<gene>
    <name evidence="5" type="ORF">ACFOUO_05635</name>
</gene>
<dbReference type="Proteomes" id="UP001595843">
    <property type="component" value="Unassembled WGS sequence"/>
</dbReference>
<dbReference type="InterPro" id="IPR036318">
    <property type="entry name" value="FAD-bd_PCMH-like_sf"/>
</dbReference>
<dbReference type="InterPro" id="IPR016166">
    <property type="entry name" value="FAD-bd_PCMH"/>
</dbReference>
<accession>A0ABV8JBZ2</accession>
<proteinExistence type="predicted"/>
<dbReference type="PANTHER" id="PTHR11748">
    <property type="entry name" value="D-LACTATE DEHYDROGENASE"/>
    <property type="match status" value="1"/>
</dbReference>
<dbReference type="SUPFAM" id="SSF55103">
    <property type="entry name" value="FAD-linked oxidases, C-terminal domain"/>
    <property type="match status" value="1"/>
</dbReference>
<dbReference type="SUPFAM" id="SSF56176">
    <property type="entry name" value="FAD-binding/transporter-associated domain-like"/>
    <property type="match status" value="1"/>
</dbReference>
<dbReference type="PROSITE" id="PS51387">
    <property type="entry name" value="FAD_PCMH"/>
    <property type="match status" value="1"/>
</dbReference>
<keyword evidence="6" id="KW-1185">Reference proteome</keyword>